<dbReference type="CDD" id="cd06587">
    <property type="entry name" value="VOC"/>
    <property type="match status" value="1"/>
</dbReference>
<dbReference type="InterPro" id="IPR037523">
    <property type="entry name" value="VOC_core"/>
</dbReference>
<dbReference type="PROSITE" id="PS51819">
    <property type="entry name" value="VOC"/>
    <property type="match status" value="1"/>
</dbReference>
<dbReference type="PANTHER" id="PTHR43048:SF5">
    <property type="entry name" value="BLR5325 PROTEIN"/>
    <property type="match status" value="1"/>
</dbReference>
<dbReference type="Proteomes" id="UP000661025">
    <property type="component" value="Unassembled WGS sequence"/>
</dbReference>
<comment type="caution">
    <text evidence="3">The sequence shown here is derived from an EMBL/GenBank/DDBJ whole genome shotgun (WGS) entry which is preliminary data.</text>
</comment>
<protein>
    <submittedName>
        <fullName evidence="3">VOC family protein</fullName>
    </submittedName>
</protein>
<reference evidence="3" key="1">
    <citation type="submission" date="2020-09" db="EMBL/GenBank/DDBJ databases">
        <title>Streptomyces canutascabiei sp. nov., which causes potato common scab and is distributed across the world.</title>
        <authorList>
            <person name="Nguyen H.P."/>
            <person name="Weisberg A.J."/>
            <person name="Chang J.H."/>
            <person name="Clarke C.R."/>
        </authorList>
    </citation>
    <scope>NUCLEOTIDE SEQUENCE</scope>
    <source>
        <strain evidence="3">ID-01-6.2a</strain>
    </source>
</reference>
<name>A0A927QJU4_9ACTN</name>
<dbReference type="Gene3D" id="3.10.180.10">
    <property type="entry name" value="2,3-Dihydroxybiphenyl 1,2-Dioxygenase, domain 1"/>
    <property type="match status" value="1"/>
</dbReference>
<evidence type="ECO:0000259" key="2">
    <source>
        <dbReference type="PROSITE" id="PS51819"/>
    </source>
</evidence>
<dbReference type="InterPro" id="IPR051785">
    <property type="entry name" value="MMCE/EMCE_epimerase"/>
</dbReference>
<dbReference type="PANTHER" id="PTHR43048">
    <property type="entry name" value="METHYLMALONYL-COA EPIMERASE"/>
    <property type="match status" value="1"/>
</dbReference>
<dbReference type="EMBL" id="JACYXT010000004">
    <property type="protein sequence ID" value="MBD9724287.1"/>
    <property type="molecule type" value="Genomic_DNA"/>
</dbReference>
<dbReference type="GO" id="GO:0046872">
    <property type="term" value="F:metal ion binding"/>
    <property type="evidence" value="ECO:0007669"/>
    <property type="project" value="UniProtKB-KW"/>
</dbReference>
<keyword evidence="1" id="KW-0479">Metal-binding</keyword>
<proteinExistence type="predicted"/>
<dbReference type="InterPro" id="IPR029068">
    <property type="entry name" value="Glyas_Bleomycin-R_OHBP_Dase"/>
</dbReference>
<gene>
    <name evidence="3" type="ORF">IHE70_13845</name>
</gene>
<dbReference type="GO" id="GO:0004493">
    <property type="term" value="F:methylmalonyl-CoA epimerase activity"/>
    <property type="evidence" value="ECO:0007669"/>
    <property type="project" value="TreeGrafter"/>
</dbReference>
<dbReference type="Pfam" id="PF13669">
    <property type="entry name" value="Glyoxalase_4"/>
    <property type="match status" value="1"/>
</dbReference>
<dbReference type="SUPFAM" id="SSF54593">
    <property type="entry name" value="Glyoxalase/Bleomycin resistance protein/Dihydroxybiphenyl dioxygenase"/>
    <property type="match status" value="1"/>
</dbReference>
<feature type="domain" description="VOC" evidence="2">
    <location>
        <begin position="5"/>
        <end position="142"/>
    </location>
</feature>
<dbReference type="GO" id="GO:0046491">
    <property type="term" value="P:L-methylmalonyl-CoA metabolic process"/>
    <property type="evidence" value="ECO:0007669"/>
    <property type="project" value="TreeGrafter"/>
</dbReference>
<organism evidence="3 4">
    <name type="scientific">Streptomyces caniscabiei</name>
    <dbReference type="NCBI Taxonomy" id="2746961"/>
    <lineage>
        <taxon>Bacteria</taxon>
        <taxon>Bacillati</taxon>
        <taxon>Actinomycetota</taxon>
        <taxon>Actinomycetes</taxon>
        <taxon>Kitasatosporales</taxon>
        <taxon>Streptomycetaceae</taxon>
        <taxon>Streptomyces</taxon>
    </lineage>
</organism>
<evidence type="ECO:0000313" key="4">
    <source>
        <dbReference type="Proteomes" id="UP000661025"/>
    </source>
</evidence>
<sequence>MVMTRPFEVGVVVRDLAVMERFYRDVIGCRAVRRSRVPESVGGPAGLGGELLVVWLRVPSGGCVKLLLPSSPVAPAHEVLGPAGRVGLSYLTFHFDDMDPVVTALTAVGARPLSDPAVVQARGRRVSFWSDPEGNVVELVDARAQDPGAGRSN</sequence>
<evidence type="ECO:0000313" key="3">
    <source>
        <dbReference type="EMBL" id="MBD9724287.1"/>
    </source>
</evidence>
<dbReference type="AlphaFoldDB" id="A0A927QJU4"/>
<accession>A0A927QJU4</accession>
<evidence type="ECO:0000256" key="1">
    <source>
        <dbReference type="ARBA" id="ARBA00022723"/>
    </source>
</evidence>